<name>A0A286RD67_9BACT</name>
<organism evidence="2 3">
    <name type="scientific">Thermogutta terrifontis</name>
    <dbReference type="NCBI Taxonomy" id="1331910"/>
    <lineage>
        <taxon>Bacteria</taxon>
        <taxon>Pseudomonadati</taxon>
        <taxon>Planctomycetota</taxon>
        <taxon>Planctomycetia</taxon>
        <taxon>Pirellulales</taxon>
        <taxon>Thermoguttaceae</taxon>
        <taxon>Thermogutta</taxon>
    </lineage>
</organism>
<keyword evidence="3" id="KW-1185">Reference proteome</keyword>
<sequence>MGEHRRLQRVAIIVAMTAVCLLALPLHGARAEAPGRPVANPNPAPTDEQVAPPEDPAVAAILAANPLTARERVRAAIVLLKLGRVDLAKQMLQKVVSSPLDPVTLNALHQEFGSAPFFEFASRPDLAPEGGQLAQLVFDAVRQFRTDPSRLQSLVDRLCQETGEGWVQAVRELIEAGTPATVPLITVLLDPARLSVWPRVETVLARLRPESEEALISLLLSVPEEKKMGLIHAVTALQIKSAVPYLLATATCQKCSLEVRGAARAAVEALVGAIPSARDSVRLMIREAEAVVKSPVPLGREVVSVLQWDAATGTVVFRQMTYELWRRERAAYLAEAAYALSQDDPQLRDLAAVLNLEKLGFGHREEWTQKTAQPGQDGHAPTESARPADDFAAVHQEVDRALAALKPTLDDMNRWLDRCLDQGWNAGAWAAIAWLAEEKNPAALQSGAVPPLVKAARAADRSLRFAALRTVLELAPGGAFRGSSYLWQELLFFARGTGRREAVVATPSPAEGAQLAAYLKTIGFSRVVVVATGGDLLRVAPKMPDCEVILASAAIQNPPVDLTLQRLRSDPHAAQIPVLLYAESEWLPRADHVAQTIPVSISVATPQSPEDLAGLIARVSGLPGADRTPAAQRLEQARQALNWLLVLCDSPPQGVSIVDLEQIATAALDTPGQETLAIEILARLATPAAQTQLVEAASRDNWPLELRVKALGGFREAVEKRGVQLTTQQILRQYERYNQSAHRDPAVQKLLGLILDCIETPARLRETRAALNP</sequence>
<dbReference type="RefSeq" id="WP_095414375.1">
    <property type="nucleotide sequence ID" value="NZ_CP018477.1"/>
</dbReference>
<dbReference type="AlphaFoldDB" id="A0A286RD67"/>
<dbReference type="Proteomes" id="UP000215086">
    <property type="component" value="Chromosome"/>
</dbReference>
<proteinExistence type="predicted"/>
<evidence type="ECO:0000313" key="3">
    <source>
        <dbReference type="Proteomes" id="UP000215086"/>
    </source>
</evidence>
<dbReference type="OrthoDB" id="253582at2"/>
<evidence type="ECO:0000313" key="2">
    <source>
        <dbReference type="EMBL" id="ASV73904.1"/>
    </source>
</evidence>
<dbReference type="KEGG" id="ttf:THTE_1302"/>
<protein>
    <submittedName>
        <fullName evidence="2">Uncharacterized protein</fullName>
    </submittedName>
</protein>
<feature type="region of interest" description="Disordered" evidence="1">
    <location>
        <begin position="366"/>
        <end position="385"/>
    </location>
</feature>
<reference evidence="2 3" key="1">
    <citation type="journal article" name="Front. Microbiol.">
        <title>Sugar Metabolism of the First Thermophilic Planctomycete Thermogutta terrifontis: Comparative Genomic and Transcriptomic Approaches.</title>
        <authorList>
            <person name="Elcheninov A.G."/>
            <person name="Menzel P."/>
            <person name="Gudbergsdottir S.R."/>
            <person name="Slesarev A.I."/>
            <person name="Kadnikov V.V."/>
            <person name="Krogh A."/>
            <person name="Bonch-Osmolovskaya E.A."/>
            <person name="Peng X."/>
            <person name="Kublanov I.V."/>
        </authorList>
    </citation>
    <scope>NUCLEOTIDE SEQUENCE [LARGE SCALE GENOMIC DNA]</scope>
    <source>
        <strain evidence="2 3">R1</strain>
    </source>
</reference>
<dbReference type="EMBL" id="CP018477">
    <property type="protein sequence ID" value="ASV73904.1"/>
    <property type="molecule type" value="Genomic_DNA"/>
</dbReference>
<accession>A0A286RD67</accession>
<gene>
    <name evidence="2" type="ORF">THTE_1302</name>
</gene>
<evidence type="ECO:0000256" key="1">
    <source>
        <dbReference type="SAM" id="MobiDB-lite"/>
    </source>
</evidence>